<proteinExistence type="predicted"/>
<dbReference type="STRING" id="7209.A0A1I7VBE6"/>
<evidence type="ECO:0000313" key="4">
    <source>
        <dbReference type="WBParaSite" id="EN70_11941"/>
    </source>
</evidence>
<organism evidence="3 4">
    <name type="scientific">Loa loa</name>
    <name type="common">Eye worm</name>
    <name type="synonym">Filaria loa</name>
    <dbReference type="NCBI Taxonomy" id="7209"/>
    <lineage>
        <taxon>Eukaryota</taxon>
        <taxon>Metazoa</taxon>
        <taxon>Ecdysozoa</taxon>
        <taxon>Nematoda</taxon>
        <taxon>Chromadorea</taxon>
        <taxon>Rhabditida</taxon>
        <taxon>Spirurina</taxon>
        <taxon>Spiruromorpha</taxon>
        <taxon>Filarioidea</taxon>
        <taxon>Onchocercidae</taxon>
        <taxon>Loa</taxon>
    </lineage>
</organism>
<keyword evidence="3" id="KW-1185">Reference proteome</keyword>
<keyword evidence="1" id="KW-1015">Disulfide bond</keyword>
<evidence type="ECO:0000313" key="3">
    <source>
        <dbReference type="Proteomes" id="UP000095285"/>
    </source>
</evidence>
<reference evidence="4" key="2">
    <citation type="submission" date="2016-11" db="UniProtKB">
        <authorList>
            <consortium name="WormBaseParasite"/>
        </authorList>
    </citation>
    <scope>IDENTIFICATION</scope>
</reference>
<feature type="domain" description="ShKT" evidence="2">
    <location>
        <begin position="140"/>
        <end position="175"/>
    </location>
</feature>
<sequence>MYRFAPRPGCNFEIPTCGSPYLFCDTRVTPHCVSKIKLGGLCTGFEGLDACFNSICVAGRCIPGVTPAPFVPQTALSVNLRGQIARQHASRQFNDCFNRIPCCEQWAKEGGCYTDKYHMAKFCAAACGKCRPSYNISNECNDRHVSCKQWKNENHCFGNSDDFMAENCRSSCGLCGTPKNMDCQERKSLLKKLKQSGPEMSNK</sequence>
<accession>A0A1I7VBE6</accession>
<dbReference type="SMART" id="SM00254">
    <property type="entry name" value="ShKT"/>
    <property type="match status" value="2"/>
</dbReference>
<dbReference type="AlphaFoldDB" id="A0A1I7VBE6"/>
<feature type="disulfide bond" evidence="1">
    <location>
        <begin position="96"/>
        <end position="130"/>
    </location>
</feature>
<dbReference type="InterPro" id="IPR003582">
    <property type="entry name" value="ShKT_dom"/>
</dbReference>
<feature type="domain" description="ShKT" evidence="2">
    <location>
        <begin position="96"/>
        <end position="130"/>
    </location>
</feature>
<dbReference type="WBParaSite" id="EN70_11941">
    <property type="protein sequence ID" value="EN70_11941"/>
    <property type="gene ID" value="EN70_11941"/>
</dbReference>
<evidence type="ECO:0000259" key="2">
    <source>
        <dbReference type="PROSITE" id="PS51670"/>
    </source>
</evidence>
<reference evidence="3" key="1">
    <citation type="submission" date="2012-04" db="EMBL/GenBank/DDBJ databases">
        <title>The Genome Sequence of Loa loa.</title>
        <authorList>
            <consortium name="The Broad Institute Genome Sequencing Platform"/>
            <consortium name="Broad Institute Genome Sequencing Center for Infectious Disease"/>
            <person name="Nutman T.B."/>
            <person name="Fink D.L."/>
            <person name="Russ C."/>
            <person name="Young S."/>
            <person name="Zeng Q."/>
            <person name="Gargeya S."/>
            <person name="Alvarado L."/>
            <person name="Berlin A."/>
            <person name="Chapman S.B."/>
            <person name="Chen Z."/>
            <person name="Freedman E."/>
            <person name="Gellesch M."/>
            <person name="Goldberg J."/>
            <person name="Griggs A."/>
            <person name="Gujja S."/>
            <person name="Heilman E.R."/>
            <person name="Heiman D."/>
            <person name="Howarth C."/>
            <person name="Mehta T."/>
            <person name="Neiman D."/>
            <person name="Pearson M."/>
            <person name="Roberts A."/>
            <person name="Saif S."/>
            <person name="Shea T."/>
            <person name="Shenoy N."/>
            <person name="Sisk P."/>
            <person name="Stolte C."/>
            <person name="Sykes S."/>
            <person name="White J."/>
            <person name="Yandava C."/>
            <person name="Haas B."/>
            <person name="Henn M.R."/>
            <person name="Nusbaum C."/>
            <person name="Birren B."/>
        </authorList>
    </citation>
    <scope>NUCLEOTIDE SEQUENCE [LARGE SCALE GENOMIC DNA]</scope>
</reference>
<comment type="caution">
    <text evidence="1">Lacks conserved residue(s) required for the propagation of feature annotation.</text>
</comment>
<evidence type="ECO:0000256" key="1">
    <source>
        <dbReference type="PROSITE-ProRule" id="PRU01005"/>
    </source>
</evidence>
<dbReference type="Proteomes" id="UP000095285">
    <property type="component" value="Unassembled WGS sequence"/>
</dbReference>
<protein>
    <submittedName>
        <fullName evidence="4">ShKT domain-containing protein</fullName>
    </submittedName>
</protein>
<dbReference type="PROSITE" id="PS51670">
    <property type="entry name" value="SHKT"/>
    <property type="match status" value="2"/>
</dbReference>
<dbReference type="Pfam" id="PF01549">
    <property type="entry name" value="ShK"/>
    <property type="match status" value="2"/>
</dbReference>
<dbReference type="Gene3D" id="1.10.10.1940">
    <property type="match status" value="1"/>
</dbReference>
<name>A0A1I7VBE6_LOALO</name>